<evidence type="ECO:0000313" key="3">
    <source>
        <dbReference type="Proteomes" id="UP001597169"/>
    </source>
</evidence>
<gene>
    <name evidence="2" type="ORF">ACFQ3J_21270</name>
</gene>
<protein>
    <submittedName>
        <fullName evidence="2">Uncharacterized protein</fullName>
    </submittedName>
</protein>
<keyword evidence="3" id="KW-1185">Reference proteome</keyword>
<dbReference type="RefSeq" id="WP_256209919.1">
    <property type="nucleotide sequence ID" value="NZ_JBHTKX010000004.1"/>
</dbReference>
<dbReference type="Proteomes" id="UP001597169">
    <property type="component" value="Unassembled WGS sequence"/>
</dbReference>
<keyword evidence="1" id="KW-1133">Transmembrane helix</keyword>
<name>A0ABW3Q0Z1_9BACL</name>
<proteinExistence type="predicted"/>
<dbReference type="EMBL" id="JBHTKX010000004">
    <property type="protein sequence ID" value="MFD1130677.1"/>
    <property type="molecule type" value="Genomic_DNA"/>
</dbReference>
<organism evidence="2 3">
    <name type="scientific">Paenibacillus provencensis</name>
    <dbReference type="NCBI Taxonomy" id="441151"/>
    <lineage>
        <taxon>Bacteria</taxon>
        <taxon>Bacillati</taxon>
        <taxon>Bacillota</taxon>
        <taxon>Bacilli</taxon>
        <taxon>Bacillales</taxon>
        <taxon>Paenibacillaceae</taxon>
        <taxon>Paenibacillus</taxon>
    </lineage>
</organism>
<keyword evidence="1" id="KW-0472">Membrane</keyword>
<accession>A0ABW3Q0Z1</accession>
<comment type="caution">
    <text evidence="2">The sequence shown here is derived from an EMBL/GenBank/DDBJ whole genome shotgun (WGS) entry which is preliminary data.</text>
</comment>
<evidence type="ECO:0000313" key="2">
    <source>
        <dbReference type="EMBL" id="MFD1130677.1"/>
    </source>
</evidence>
<sequence>MDVFSKLVAGFIALILMMLYPLYQSTVRHDNQIQTVVHQTVTEFVDAVRTKGYISPEMYLQFNKKLGETGNVYDVTLEHMHKKYNPVYSDPANPATFQNSFDTYYEGHYTEEIMKVLFPETNIPAENDSRKYKLALNDFITVSVKNKNRTMSTIMQDFILVGNSGDVPKIFMNYGGMVLNEDY</sequence>
<reference evidence="3" key="1">
    <citation type="journal article" date="2019" name="Int. J. Syst. Evol. Microbiol.">
        <title>The Global Catalogue of Microorganisms (GCM) 10K type strain sequencing project: providing services to taxonomists for standard genome sequencing and annotation.</title>
        <authorList>
            <consortium name="The Broad Institute Genomics Platform"/>
            <consortium name="The Broad Institute Genome Sequencing Center for Infectious Disease"/>
            <person name="Wu L."/>
            <person name="Ma J."/>
        </authorList>
    </citation>
    <scope>NUCLEOTIDE SEQUENCE [LARGE SCALE GENOMIC DNA]</scope>
    <source>
        <strain evidence="3">CCUG 53519</strain>
    </source>
</reference>
<keyword evidence="1" id="KW-0812">Transmembrane</keyword>
<evidence type="ECO:0000256" key="1">
    <source>
        <dbReference type="SAM" id="Phobius"/>
    </source>
</evidence>
<feature type="transmembrane region" description="Helical" evidence="1">
    <location>
        <begin position="7"/>
        <end position="23"/>
    </location>
</feature>